<dbReference type="Gene3D" id="3.30.1310.10">
    <property type="entry name" value="Nucleoid-associated protein YbaB-like domain"/>
    <property type="match status" value="1"/>
</dbReference>
<proteinExistence type="predicted"/>
<protein>
    <submittedName>
        <fullName evidence="1">DNA-binding protein YbaB</fullName>
    </submittedName>
</protein>
<accession>A0A7W8ED33</accession>
<dbReference type="EMBL" id="JACHIN010000001">
    <property type="protein sequence ID" value="MBB5074861.1"/>
    <property type="molecule type" value="Genomic_DNA"/>
</dbReference>
<organism evidence="1 2">
    <name type="scientific">Nonomuraea endophytica</name>
    <dbReference type="NCBI Taxonomy" id="714136"/>
    <lineage>
        <taxon>Bacteria</taxon>
        <taxon>Bacillati</taxon>
        <taxon>Actinomycetota</taxon>
        <taxon>Actinomycetes</taxon>
        <taxon>Streptosporangiales</taxon>
        <taxon>Streptosporangiaceae</taxon>
        <taxon>Nonomuraea</taxon>
    </lineage>
</organism>
<dbReference type="Proteomes" id="UP000568380">
    <property type="component" value="Unassembled WGS sequence"/>
</dbReference>
<name>A0A7W8ED33_9ACTN</name>
<reference evidence="1 2" key="1">
    <citation type="submission" date="2020-08" db="EMBL/GenBank/DDBJ databases">
        <title>Genomic Encyclopedia of Type Strains, Phase IV (KMG-IV): sequencing the most valuable type-strain genomes for metagenomic binning, comparative biology and taxonomic classification.</title>
        <authorList>
            <person name="Goeker M."/>
        </authorList>
    </citation>
    <scope>NUCLEOTIDE SEQUENCE [LARGE SCALE GENOMIC DNA]</scope>
    <source>
        <strain evidence="1 2">DSM 45385</strain>
    </source>
</reference>
<dbReference type="InterPro" id="IPR036894">
    <property type="entry name" value="YbaB-like_sf"/>
</dbReference>
<keyword evidence="1" id="KW-0238">DNA-binding</keyword>
<evidence type="ECO:0000313" key="1">
    <source>
        <dbReference type="EMBL" id="MBB5074861.1"/>
    </source>
</evidence>
<sequence>MNDDLRHSFGFDPDELHTFTGDFLTTLSQVQEEMAELTGRGQAADGQVTVAYSELKGVHDLKIGPRAMRLGADMLAQTIQEAIETARTNLRTQAADLVTNSLGTTADLEDTVTTLSTAAEDALARSLQNTINLTNRLR</sequence>
<dbReference type="Pfam" id="PF02575">
    <property type="entry name" value="YbaB_DNA_bd"/>
    <property type="match status" value="1"/>
</dbReference>
<dbReference type="GO" id="GO:0003677">
    <property type="term" value="F:DNA binding"/>
    <property type="evidence" value="ECO:0007669"/>
    <property type="project" value="UniProtKB-KW"/>
</dbReference>
<dbReference type="SUPFAM" id="SSF82607">
    <property type="entry name" value="YbaB-like"/>
    <property type="match status" value="1"/>
</dbReference>
<dbReference type="InterPro" id="IPR004401">
    <property type="entry name" value="YbaB/EbfC"/>
</dbReference>
<dbReference type="AlphaFoldDB" id="A0A7W8ED33"/>
<evidence type="ECO:0000313" key="2">
    <source>
        <dbReference type="Proteomes" id="UP000568380"/>
    </source>
</evidence>
<dbReference type="RefSeq" id="WP_184957838.1">
    <property type="nucleotide sequence ID" value="NZ_JACHIN010000001.1"/>
</dbReference>
<gene>
    <name evidence="1" type="ORF">HNR40_000307</name>
</gene>
<keyword evidence="2" id="KW-1185">Reference proteome</keyword>
<comment type="caution">
    <text evidence="1">The sequence shown here is derived from an EMBL/GenBank/DDBJ whole genome shotgun (WGS) entry which is preliminary data.</text>
</comment>